<evidence type="ECO:0000256" key="2">
    <source>
        <dbReference type="ARBA" id="ARBA00022525"/>
    </source>
</evidence>
<dbReference type="PROSITE" id="PS51829">
    <property type="entry name" value="P_HOMO_B"/>
    <property type="match status" value="1"/>
</dbReference>
<reference evidence="10" key="1">
    <citation type="submission" date="2022-08" db="EMBL/GenBank/DDBJ databases">
        <authorList>
            <person name="Vandamme P."/>
            <person name="Hettiarachchi A."/>
            <person name="Peeters C."/>
            <person name="Cnockaert M."/>
            <person name="Carlier A."/>
        </authorList>
    </citation>
    <scope>NUCLEOTIDE SEQUENCE</scope>
    <source>
        <strain evidence="10">LMG 31809</strain>
    </source>
</reference>
<evidence type="ECO:0000256" key="4">
    <source>
        <dbReference type="ARBA" id="ARBA00022737"/>
    </source>
</evidence>
<dbReference type="EMBL" id="JANWOI010000003">
    <property type="protein sequence ID" value="MDA5193991.1"/>
    <property type="molecule type" value="Genomic_DNA"/>
</dbReference>
<dbReference type="InterPro" id="IPR008979">
    <property type="entry name" value="Galactose-bd-like_sf"/>
</dbReference>
<dbReference type="Gene3D" id="2.150.10.10">
    <property type="entry name" value="Serralysin-like metalloprotease, C-terminal"/>
    <property type="match status" value="1"/>
</dbReference>
<comment type="caution">
    <text evidence="10">The sequence shown here is derived from an EMBL/GenBank/DDBJ whole genome shotgun (WGS) entry which is preliminary data.</text>
</comment>
<dbReference type="Proteomes" id="UP001141619">
    <property type="component" value="Unassembled WGS sequence"/>
</dbReference>
<dbReference type="Gene3D" id="2.60.40.10">
    <property type="entry name" value="Immunoglobulins"/>
    <property type="match status" value="4"/>
</dbReference>
<dbReference type="SUPFAM" id="SSF52743">
    <property type="entry name" value="Subtilisin-like"/>
    <property type="match status" value="1"/>
</dbReference>
<feature type="active site" description="Charge relay system" evidence="7 8">
    <location>
        <position position="252"/>
    </location>
</feature>
<keyword evidence="2" id="KW-0964">Secreted</keyword>
<dbReference type="Pfam" id="PF08548">
    <property type="entry name" value="Peptidase_M10_C"/>
    <property type="match status" value="1"/>
</dbReference>
<dbReference type="GO" id="GO:0016020">
    <property type="term" value="C:membrane"/>
    <property type="evidence" value="ECO:0007669"/>
    <property type="project" value="InterPro"/>
</dbReference>
<dbReference type="Pfam" id="PF01483">
    <property type="entry name" value="P_proprotein"/>
    <property type="match status" value="1"/>
</dbReference>
<proteinExistence type="inferred from homology"/>
<dbReference type="SUPFAM" id="SSF51120">
    <property type="entry name" value="beta-Roll"/>
    <property type="match status" value="1"/>
</dbReference>
<dbReference type="PANTHER" id="PTHR42884">
    <property type="entry name" value="PROPROTEIN CONVERTASE SUBTILISIN/KEXIN-RELATED"/>
    <property type="match status" value="1"/>
</dbReference>
<feature type="active site" description="Charge relay system" evidence="7 8">
    <location>
        <position position="83"/>
    </location>
</feature>
<dbReference type="NCBIfam" id="NF012211">
    <property type="entry name" value="tand_rpt_95"/>
    <property type="match status" value="3"/>
</dbReference>
<evidence type="ECO:0000256" key="8">
    <source>
        <dbReference type="PROSITE-ProRule" id="PRU01240"/>
    </source>
</evidence>
<keyword evidence="11" id="KW-1185">Reference proteome</keyword>
<gene>
    <name evidence="10" type="ORF">NYP16_08510</name>
</gene>
<evidence type="ECO:0000313" key="11">
    <source>
        <dbReference type="Proteomes" id="UP001141619"/>
    </source>
</evidence>
<dbReference type="Gene3D" id="3.40.50.200">
    <property type="entry name" value="Peptidase S8/S53 domain"/>
    <property type="match status" value="1"/>
</dbReference>
<evidence type="ECO:0000256" key="3">
    <source>
        <dbReference type="ARBA" id="ARBA00022670"/>
    </source>
</evidence>
<name>A0A9X3TY73_9PROT</name>
<dbReference type="InterPro" id="IPR000209">
    <property type="entry name" value="Peptidase_S8/S53_dom"/>
</dbReference>
<evidence type="ECO:0000256" key="6">
    <source>
        <dbReference type="ARBA" id="ARBA00022825"/>
    </source>
</evidence>
<sequence>MDAGSVAAALPIPTDPNFGWHLNAINIKAAWADYTGKGVVVGVVDDGVNYLHSDLASNYNSAIDWDSRDNDADAYPSAASDYHGTKVAGVIAAAANGIGGVGVAYNAEIAGFRIGFGSAGNILSTADALLRAAAVSDVVNSSWAYTTAFQDNFKLYGFAQAGAALQTGAATGRDGLGTIFVFSGGNDRATGQNVNYHNFANSPYAIAVAATTTNGVYASYSNPGAALLISAPGDNIQTTLGTGGYGTGSGTSFAAPVLSGVVALMLEANASLGYRDVKEILAYSARLTDAGNSGWSYNGADNWNGGGLHFNHNYGFGLVDATAAVCLAETWGMQHVYANMLTTSLSATPKLAIPDGNANGVTSQISVAQAMQLDTVQIDIDITHTKIGDLTIILTSPDGTRAVLVDRPGGADNASKNISFTLSANNFWGEDGKGIWKLTVIDNVTGQVGTLNSWKLILTGDTATTNNSYIYTNDYANLTDAARQTLADTNGGIDTINASAVSGDSYINLNAGMTGTLAGKPFIIAVGTVIENVYLGDGNDIVIGNSADNIILGGRGDDYLDGGDGIDTAKYFGTLDNFDVIIVSATMIKVNFIGTSGIDEGHDTLVNFELFDFGGTIYTYQNLADMFGTPIPINHAPIVATLITDQSINEKSAWSFTVPAGTFTDEDGDKLIYTATLADGTALPSWLTFNATTSTFSGTPGQIQVGTLDLKITATDPSGAKATDSFRVTINNVNDAPIVAVQIADQSINEKSAWSFTVPAGTFTDEDGDKLTYSATLADGTALPSWLTFNATTNTFSGTPGQAQVGTLDLKITATDPSGAKATDSFRITINNVNDAPIVAVQIADQSINEKSAWTFTVPTGTFTDEDGDKLTYSATLADGTALPSWLTFNATTNTFTGTPGQAQVGTLDLKVTATDPSGAKATDSFRVTINNVNDAPVLLTPLADHTVAHHTAFNYSFPDTTFTDADGDTLTYTATLEDGSALPSWLVFNAATKSFSGTPELAHVGGLAIKVTATDPSGAAVSDIFSLTVTNTRPFSLATLAHSEVAAATSVKASDLYSIGDADGDQIQSVQVTAGEGHTGHWVLDGANLADGTTVAGSDFARLMWVSGVAGSTDAPSLRVSDGLAWSDWTSTEVTSLPQTELPSWVLTDVTRAPGDAIYASELFPLMLHGDTQAIEINLWAGADDTGHWEVDGALVDRNITISLTDFAKTVWVVGQGGQTEDLWMRVQMGDGELGSWMSAWVSSSGLNHAPVIASENASIDVGAIISAHDLFTVTDQDGDAMSQYQLWSSDMANGHWSIDGQDAGHIITISSDDFGHLSWIAGNDNSTDHLWVRAHDGLVWSDWMQVDIHVGTVGVDDTPQHHGPFG</sequence>
<dbReference type="InterPro" id="IPR002884">
    <property type="entry name" value="P_dom"/>
</dbReference>
<comment type="subcellular location">
    <subcellularLocation>
        <location evidence="1">Secreted</location>
    </subcellularLocation>
</comment>
<dbReference type="InterPro" id="IPR015500">
    <property type="entry name" value="Peptidase_S8_subtilisin-rel"/>
</dbReference>
<dbReference type="Pfam" id="PF00082">
    <property type="entry name" value="Peptidase_S8"/>
    <property type="match status" value="1"/>
</dbReference>
<evidence type="ECO:0000259" key="9">
    <source>
        <dbReference type="PROSITE" id="PS51829"/>
    </source>
</evidence>
<dbReference type="Gene3D" id="2.60.120.260">
    <property type="entry name" value="Galactose-binding domain-like"/>
    <property type="match status" value="1"/>
</dbReference>
<dbReference type="RefSeq" id="WP_274943697.1">
    <property type="nucleotide sequence ID" value="NZ_JANWOI010000003.1"/>
</dbReference>
<keyword evidence="6 8" id="KW-0720">Serine protease</keyword>
<keyword evidence="5 8" id="KW-0378">Hydrolase</keyword>
<evidence type="ECO:0000313" key="10">
    <source>
        <dbReference type="EMBL" id="MDA5193991.1"/>
    </source>
</evidence>
<dbReference type="GO" id="GO:0005615">
    <property type="term" value="C:extracellular space"/>
    <property type="evidence" value="ECO:0007669"/>
    <property type="project" value="InterPro"/>
</dbReference>
<dbReference type="PROSITE" id="PS00137">
    <property type="entry name" value="SUBTILASE_HIS"/>
    <property type="match status" value="1"/>
</dbReference>
<organism evidence="10 11">
    <name type="scientific">Govanella unica</name>
    <dbReference type="NCBI Taxonomy" id="2975056"/>
    <lineage>
        <taxon>Bacteria</taxon>
        <taxon>Pseudomonadati</taxon>
        <taxon>Pseudomonadota</taxon>
        <taxon>Alphaproteobacteria</taxon>
        <taxon>Emcibacterales</taxon>
        <taxon>Govanellaceae</taxon>
        <taxon>Govanella</taxon>
    </lineage>
</organism>
<evidence type="ECO:0000256" key="7">
    <source>
        <dbReference type="PIRSR" id="PIRSR615500-1"/>
    </source>
</evidence>
<dbReference type="SMART" id="SM00736">
    <property type="entry name" value="CADG"/>
    <property type="match status" value="4"/>
</dbReference>
<dbReference type="SUPFAM" id="SSF49785">
    <property type="entry name" value="Galactose-binding domain-like"/>
    <property type="match status" value="1"/>
</dbReference>
<dbReference type="InterPro" id="IPR015919">
    <property type="entry name" value="Cadherin-like_sf"/>
</dbReference>
<dbReference type="GO" id="GO:0005737">
    <property type="term" value="C:cytoplasm"/>
    <property type="evidence" value="ECO:0007669"/>
    <property type="project" value="UniProtKB-ARBA"/>
</dbReference>
<feature type="active site" description="Charge relay system" evidence="7 8">
    <location>
        <position position="45"/>
    </location>
</feature>
<dbReference type="InterPro" id="IPR023827">
    <property type="entry name" value="Peptidase_S8_Asp-AS"/>
</dbReference>
<dbReference type="PRINTS" id="PR00723">
    <property type="entry name" value="SUBTILISIN"/>
</dbReference>
<dbReference type="PANTHER" id="PTHR42884:SF14">
    <property type="entry name" value="NEUROENDOCRINE CONVERTASE 1"/>
    <property type="match status" value="1"/>
</dbReference>
<dbReference type="SUPFAM" id="SSF49313">
    <property type="entry name" value="Cadherin-like"/>
    <property type="match status" value="4"/>
</dbReference>
<accession>A0A9X3TY73</accession>
<evidence type="ECO:0000256" key="5">
    <source>
        <dbReference type="ARBA" id="ARBA00022801"/>
    </source>
</evidence>
<dbReference type="GO" id="GO:0012505">
    <property type="term" value="C:endomembrane system"/>
    <property type="evidence" value="ECO:0007669"/>
    <property type="project" value="UniProtKB-ARBA"/>
</dbReference>
<dbReference type="InterPro" id="IPR022398">
    <property type="entry name" value="Peptidase_S8_His-AS"/>
</dbReference>
<dbReference type="GO" id="GO:0005509">
    <property type="term" value="F:calcium ion binding"/>
    <property type="evidence" value="ECO:0007669"/>
    <property type="project" value="InterPro"/>
</dbReference>
<dbReference type="InterPro" id="IPR013858">
    <property type="entry name" value="Peptidase_M10B_C"/>
</dbReference>
<dbReference type="InterPro" id="IPR036852">
    <property type="entry name" value="Peptidase_S8/S53_dom_sf"/>
</dbReference>
<evidence type="ECO:0000256" key="1">
    <source>
        <dbReference type="ARBA" id="ARBA00004613"/>
    </source>
</evidence>
<protein>
    <submittedName>
        <fullName evidence="10">Ig domain-containing protein</fullName>
    </submittedName>
</protein>
<dbReference type="InterPro" id="IPR013783">
    <property type="entry name" value="Ig-like_fold"/>
</dbReference>
<dbReference type="InterPro" id="IPR011049">
    <property type="entry name" value="Serralysin-like_metalloprot_C"/>
</dbReference>
<keyword evidence="3 8" id="KW-0645">Protease</keyword>
<dbReference type="GO" id="GO:0016485">
    <property type="term" value="P:protein processing"/>
    <property type="evidence" value="ECO:0007669"/>
    <property type="project" value="TreeGrafter"/>
</dbReference>
<dbReference type="GO" id="GO:0004252">
    <property type="term" value="F:serine-type endopeptidase activity"/>
    <property type="evidence" value="ECO:0007669"/>
    <property type="project" value="UniProtKB-UniRule"/>
</dbReference>
<dbReference type="PROSITE" id="PS00136">
    <property type="entry name" value="SUBTILASE_ASP"/>
    <property type="match status" value="1"/>
</dbReference>
<dbReference type="InterPro" id="IPR006644">
    <property type="entry name" value="Cadg"/>
</dbReference>
<keyword evidence="4" id="KW-0677">Repeat</keyword>
<reference evidence="10" key="2">
    <citation type="journal article" date="2023" name="Syst. Appl. Microbiol.">
        <title>Govania unica gen. nov., sp. nov., a rare biosphere bacterium that represents a novel family in the class Alphaproteobacteria.</title>
        <authorList>
            <person name="Vandamme P."/>
            <person name="Peeters C."/>
            <person name="Hettiarachchi A."/>
            <person name="Cnockaert M."/>
            <person name="Carlier A."/>
        </authorList>
    </citation>
    <scope>NUCLEOTIDE SEQUENCE</scope>
    <source>
        <strain evidence="10">LMG 31809</strain>
    </source>
</reference>
<feature type="domain" description="P/Homo B" evidence="9">
    <location>
        <begin position="330"/>
        <end position="464"/>
    </location>
</feature>
<dbReference type="PROSITE" id="PS51892">
    <property type="entry name" value="SUBTILASE"/>
    <property type="match status" value="1"/>
</dbReference>
<comment type="similarity">
    <text evidence="8">Belongs to the peptidase S8 family.</text>
</comment>
<dbReference type="Pfam" id="PF05345">
    <property type="entry name" value="He_PIG"/>
    <property type="match status" value="4"/>
</dbReference>